<sequence length="312" mass="33116">MTRFLMHPILALVAWLPLAWPVPAACEDTVLVVPKVESIQFWGMVRQGAMDAGVERGVRVLYRGPLAHESDDRQRAIIEQGLAQGVDAVVVAPSSVDALTDVTLAARDKGVPLVVIDSALGDGWQVSFVATDNLEAGRVAARFLLSGVPGGGTILLLRHKEGSSATEKREVGFAAEVEAGGRHDILLSDYLGVSQGNAYHRTMSLLRGRPEISGVFASGEIATMGCIQAIRELGLAGKVRVVGFDDTPDIRRALADGVLQGVMVQQPYRMGRVGVETACDALAGKPVEKRIVTEAVLVTSPDGFSPYGLTNP</sequence>
<name>A0AA94PNF3_9BACT</name>
<evidence type="ECO:0000256" key="2">
    <source>
        <dbReference type="ARBA" id="ARBA00007639"/>
    </source>
</evidence>
<dbReference type="Pfam" id="PF13407">
    <property type="entry name" value="Peripla_BP_4"/>
    <property type="match status" value="1"/>
</dbReference>
<comment type="subcellular location">
    <subcellularLocation>
        <location evidence="1">Cell envelope</location>
    </subcellularLocation>
</comment>
<evidence type="ECO:0000256" key="4">
    <source>
        <dbReference type="SAM" id="SignalP"/>
    </source>
</evidence>
<evidence type="ECO:0000313" key="7">
    <source>
        <dbReference type="Proteomes" id="UP000295506"/>
    </source>
</evidence>
<dbReference type="EMBL" id="SOBK01000001">
    <property type="protein sequence ID" value="TDT91663.1"/>
    <property type="molecule type" value="Genomic_DNA"/>
</dbReference>
<dbReference type="GO" id="GO:0030313">
    <property type="term" value="C:cell envelope"/>
    <property type="evidence" value="ECO:0007669"/>
    <property type="project" value="UniProtKB-SubCell"/>
</dbReference>
<evidence type="ECO:0000259" key="5">
    <source>
        <dbReference type="Pfam" id="PF13407"/>
    </source>
</evidence>
<comment type="caution">
    <text evidence="6">The sequence shown here is derived from an EMBL/GenBank/DDBJ whole genome shotgun (WGS) entry which is preliminary data.</text>
</comment>
<dbReference type="Proteomes" id="UP000295506">
    <property type="component" value="Unassembled WGS sequence"/>
</dbReference>
<feature type="signal peptide" evidence="4">
    <location>
        <begin position="1"/>
        <end position="24"/>
    </location>
</feature>
<dbReference type="Gene3D" id="3.40.50.2300">
    <property type="match status" value="2"/>
</dbReference>
<keyword evidence="3 4" id="KW-0732">Signal</keyword>
<reference evidence="6 7" key="1">
    <citation type="submission" date="2019-03" db="EMBL/GenBank/DDBJ databases">
        <title>Genomic Encyclopedia of Type Strains, Phase IV (KMG-IV): sequencing the most valuable type-strain genomes for metagenomic binning, comparative biology and taxonomic classification.</title>
        <authorList>
            <person name="Goeker M."/>
        </authorList>
    </citation>
    <scope>NUCLEOTIDE SEQUENCE [LARGE SCALE GENOMIC DNA]</scope>
    <source>
        <strain evidence="6 7">DSM 101483</strain>
    </source>
</reference>
<accession>A0AA94PNF3</accession>
<dbReference type="InterPro" id="IPR028082">
    <property type="entry name" value="Peripla_BP_I"/>
</dbReference>
<dbReference type="AlphaFoldDB" id="A0AA94PNF3"/>
<evidence type="ECO:0000256" key="1">
    <source>
        <dbReference type="ARBA" id="ARBA00004196"/>
    </source>
</evidence>
<gene>
    <name evidence="6" type="ORF">EDC59_10160</name>
</gene>
<evidence type="ECO:0000313" key="6">
    <source>
        <dbReference type="EMBL" id="TDT91663.1"/>
    </source>
</evidence>
<proteinExistence type="inferred from homology"/>
<comment type="similarity">
    <text evidence="2">Belongs to the bacterial solute-binding protein 2 family.</text>
</comment>
<dbReference type="GO" id="GO:0030246">
    <property type="term" value="F:carbohydrate binding"/>
    <property type="evidence" value="ECO:0007669"/>
    <property type="project" value="UniProtKB-ARBA"/>
</dbReference>
<evidence type="ECO:0000256" key="3">
    <source>
        <dbReference type="ARBA" id="ARBA00022729"/>
    </source>
</evidence>
<dbReference type="PANTHER" id="PTHR46847:SF1">
    <property type="entry name" value="D-ALLOSE-BINDING PERIPLASMIC PROTEIN-RELATED"/>
    <property type="match status" value="1"/>
</dbReference>
<dbReference type="SUPFAM" id="SSF53822">
    <property type="entry name" value="Periplasmic binding protein-like I"/>
    <property type="match status" value="1"/>
</dbReference>
<dbReference type="RefSeq" id="WP_133986988.1">
    <property type="nucleotide sequence ID" value="NZ_SOBK01000001.1"/>
</dbReference>
<feature type="domain" description="Periplasmic binding protein" evidence="5">
    <location>
        <begin position="31"/>
        <end position="285"/>
    </location>
</feature>
<dbReference type="InterPro" id="IPR025997">
    <property type="entry name" value="SBP_2_dom"/>
</dbReference>
<protein>
    <submittedName>
        <fullName evidence="6">Monosaccharide ABC transporter substrate-binding protein (CUT2 family)</fullName>
    </submittedName>
</protein>
<dbReference type="PANTHER" id="PTHR46847">
    <property type="entry name" value="D-ALLOSE-BINDING PERIPLASMIC PROTEIN-RELATED"/>
    <property type="match status" value="1"/>
</dbReference>
<organism evidence="6 7">
    <name type="scientific">Pseudodesulfovibrio indicus</name>
    <dbReference type="NCBI Taxonomy" id="1716143"/>
    <lineage>
        <taxon>Bacteria</taxon>
        <taxon>Pseudomonadati</taxon>
        <taxon>Thermodesulfobacteriota</taxon>
        <taxon>Desulfovibrionia</taxon>
        <taxon>Desulfovibrionales</taxon>
        <taxon>Desulfovibrionaceae</taxon>
    </lineage>
</organism>
<feature type="chain" id="PRO_5041636622" evidence="4">
    <location>
        <begin position="25"/>
        <end position="312"/>
    </location>
</feature>